<dbReference type="RefSeq" id="WP_215583571.1">
    <property type="nucleotide sequence ID" value="NZ_CP073754.1"/>
</dbReference>
<name>A0A975MPS8_9GAMM</name>
<dbReference type="AlphaFoldDB" id="A0A975MPS8"/>
<reference evidence="1" key="1">
    <citation type="submission" date="2021-04" db="EMBL/GenBank/DDBJ databases">
        <title>Draft genome sequence data of methanotrophic Methylovulum sp. strain S1L and Methylomonas sp. strain S2AM isolated from boreal lake water columns.</title>
        <authorList>
            <person name="Rissanen A.J."/>
            <person name="Mangayil R."/>
            <person name="Svenning M.M."/>
            <person name="Khanongnuch R."/>
        </authorList>
    </citation>
    <scope>NUCLEOTIDE SEQUENCE</scope>
    <source>
        <strain evidence="1">S2AM</strain>
    </source>
</reference>
<keyword evidence="2" id="KW-1185">Reference proteome</keyword>
<evidence type="ECO:0000313" key="2">
    <source>
        <dbReference type="Proteomes" id="UP000676649"/>
    </source>
</evidence>
<dbReference type="Proteomes" id="UP000676649">
    <property type="component" value="Chromosome"/>
</dbReference>
<protein>
    <recommendedName>
        <fullName evidence="3">Lipoprotein</fullName>
    </recommendedName>
</protein>
<gene>
    <name evidence="1" type="ORF">KEF85_04780</name>
</gene>
<dbReference type="EMBL" id="CP073754">
    <property type="protein sequence ID" value="QWF71791.1"/>
    <property type="molecule type" value="Genomic_DNA"/>
</dbReference>
<sequence length="192" mass="20702">MYKNNKLSVLVALLLFFGMGCSSPFQREYKNFGSASLKHPNETTQIALSDVKLDSYQIATIQTAVDECARAIKRDSVIGSALLDGEGILQAATAVITFPESTVVSILSAFAKPFGGATSTPPPPSLTNDEVTELWTAGKAFVANNAPIERNVRYYSGLYNAVGSVCPYNGQLIGGFKFEKSKQEIYSPKSNE</sequence>
<dbReference type="KEGG" id="mpad:KEF85_04780"/>
<evidence type="ECO:0000313" key="1">
    <source>
        <dbReference type="EMBL" id="QWF71791.1"/>
    </source>
</evidence>
<proteinExistence type="predicted"/>
<dbReference type="PROSITE" id="PS51257">
    <property type="entry name" value="PROKAR_LIPOPROTEIN"/>
    <property type="match status" value="1"/>
</dbReference>
<evidence type="ECO:0008006" key="3">
    <source>
        <dbReference type="Google" id="ProtNLM"/>
    </source>
</evidence>
<accession>A0A975MPS8</accession>
<organism evidence="1 2">
    <name type="scientific">Methylomonas paludis</name>
    <dbReference type="NCBI Taxonomy" id="1173101"/>
    <lineage>
        <taxon>Bacteria</taxon>
        <taxon>Pseudomonadati</taxon>
        <taxon>Pseudomonadota</taxon>
        <taxon>Gammaproteobacteria</taxon>
        <taxon>Methylococcales</taxon>
        <taxon>Methylococcaceae</taxon>
        <taxon>Methylomonas</taxon>
    </lineage>
</organism>